<gene>
    <name evidence="1" type="ORF">DYB31_009018</name>
</gene>
<evidence type="ECO:0000313" key="1">
    <source>
        <dbReference type="EMBL" id="RHY97314.1"/>
    </source>
</evidence>
<reference evidence="1 2" key="1">
    <citation type="submission" date="2018-08" db="EMBL/GenBank/DDBJ databases">
        <title>Aphanomyces genome sequencing and annotation.</title>
        <authorList>
            <person name="Minardi D."/>
            <person name="Oidtmann B."/>
            <person name="Van Der Giezen M."/>
            <person name="Studholme D.J."/>
        </authorList>
    </citation>
    <scope>NUCLEOTIDE SEQUENCE [LARGE SCALE GENOMIC DNA]</scope>
    <source>
        <strain evidence="1 2">197901</strain>
    </source>
</reference>
<evidence type="ECO:0000313" key="2">
    <source>
        <dbReference type="Proteomes" id="UP000266196"/>
    </source>
</evidence>
<proteinExistence type="predicted"/>
<accession>A0A397EQX0</accession>
<dbReference type="Proteomes" id="UP000266196">
    <property type="component" value="Unassembled WGS sequence"/>
</dbReference>
<feature type="non-terminal residue" evidence="1">
    <location>
        <position position="1"/>
    </location>
</feature>
<dbReference type="EMBL" id="QUTE01016348">
    <property type="protein sequence ID" value="RHY97314.1"/>
    <property type="molecule type" value="Genomic_DNA"/>
</dbReference>
<comment type="caution">
    <text evidence="1">The sequence shown here is derived from an EMBL/GenBank/DDBJ whole genome shotgun (WGS) entry which is preliminary data.</text>
</comment>
<name>A0A397EQX0_APHAT</name>
<protein>
    <submittedName>
        <fullName evidence="1">Uncharacterized protein</fullName>
    </submittedName>
</protein>
<organism evidence="1 2">
    <name type="scientific">Aphanomyces astaci</name>
    <name type="common">Crayfish plague agent</name>
    <dbReference type="NCBI Taxonomy" id="112090"/>
    <lineage>
        <taxon>Eukaryota</taxon>
        <taxon>Sar</taxon>
        <taxon>Stramenopiles</taxon>
        <taxon>Oomycota</taxon>
        <taxon>Saprolegniomycetes</taxon>
        <taxon>Saprolegniales</taxon>
        <taxon>Verrucalvaceae</taxon>
        <taxon>Aphanomyces</taxon>
    </lineage>
</organism>
<sequence length="187" mass="21122">GDLSVPPGTVLRLGRLDAFLAPQFALVPRQLLHGISSLQLFLFQLQLRFSMQIGLGNRILSSPSYFHLSLLVRVDFDQDITNERRRYFVRRHAKCFPFFKSKKCRSLARRGLGLCPLVLVLLPPHFEVQACQPPPKHALKARCGCDLHLPFLHVCEFLSLSLASGGILLTIFRSVLKLVDFLFPTEG</sequence>
<dbReference type="AlphaFoldDB" id="A0A397EQX0"/>